<dbReference type="InterPro" id="IPR036388">
    <property type="entry name" value="WH-like_DNA-bd_sf"/>
</dbReference>
<dbReference type="InterPro" id="IPR000600">
    <property type="entry name" value="ROK"/>
</dbReference>
<evidence type="ECO:0000256" key="1">
    <source>
        <dbReference type="ARBA" id="ARBA00006479"/>
    </source>
</evidence>
<keyword evidence="3" id="KW-1185">Reference proteome</keyword>
<proteinExistence type="inferred from homology"/>
<comment type="similarity">
    <text evidence="1">Belongs to the ROK (NagC/XylR) family.</text>
</comment>
<dbReference type="Pfam" id="PF00480">
    <property type="entry name" value="ROK"/>
    <property type="match status" value="1"/>
</dbReference>
<sequence>MTQPSLDTADIRRRNLSAVLGHVIEQGAASRSGIADATALSRGAVTSLVVDLTAAGLLREREAVAAAKGRPRVLLEPAADDLCLIAALLDADRATVVASTLGGVELLRVQRRHGRPMGDPDAIAAVLAATIDEVAAAVPRRITDLAIVVWAPVAGTPPVVLADTDLQWGEVDLIALTRAGSEAVRSFEAHGGSVELIADSEVAALAEHASAGHPDGMLYLKADSGVGGAIVLGARTPRVIGAALGHQPIIPDGELCECGQHGCLVTVAGPDVLLAATGLTDLATTEGLDAALAEFTTRVRAGDARAVAAWTPACAEVARAVQISATAFWPETIVLGGFYAGLAADVEAVLRSIQPHIAQARALPVPRVVGSVLGADAALLGAQRAARARVIADPLH</sequence>
<dbReference type="Proteomes" id="UP000031030">
    <property type="component" value="Unassembled WGS sequence"/>
</dbReference>
<dbReference type="InterPro" id="IPR043129">
    <property type="entry name" value="ATPase_NBD"/>
</dbReference>
<reference evidence="2 3" key="1">
    <citation type="submission" date="2014-11" db="EMBL/GenBank/DDBJ databases">
        <title>Genome sequence of Microbacterium mangrovi MUSC 115(T).</title>
        <authorList>
            <person name="Lee L.-H."/>
        </authorList>
    </citation>
    <scope>NUCLEOTIDE SEQUENCE [LARGE SCALE GENOMIC DNA]</scope>
    <source>
        <strain evidence="2 3">MUSC 115</strain>
    </source>
</reference>
<dbReference type="AlphaFoldDB" id="A0A0B1ZWQ7"/>
<accession>A0A0B1ZWQ7</accession>
<dbReference type="Gene3D" id="3.30.420.40">
    <property type="match status" value="2"/>
</dbReference>
<name>A0A0B1ZWQ7_9MICO</name>
<dbReference type="SUPFAM" id="SSF46785">
    <property type="entry name" value="Winged helix' DNA-binding domain"/>
    <property type="match status" value="1"/>
</dbReference>
<dbReference type="OrthoDB" id="5174513at2"/>
<dbReference type="Gene3D" id="1.10.10.10">
    <property type="entry name" value="Winged helix-like DNA-binding domain superfamily/Winged helix DNA-binding domain"/>
    <property type="match status" value="1"/>
</dbReference>
<dbReference type="STRING" id="1348253.LK09_18470"/>
<protein>
    <recommendedName>
        <fullName evidence="4">Transcriptional regulator</fullName>
    </recommendedName>
</protein>
<dbReference type="EMBL" id="JTDK01000020">
    <property type="protein sequence ID" value="KHK95660.1"/>
    <property type="molecule type" value="Genomic_DNA"/>
</dbReference>
<dbReference type="PANTHER" id="PTHR18964">
    <property type="entry name" value="ROK (REPRESSOR, ORF, KINASE) FAMILY"/>
    <property type="match status" value="1"/>
</dbReference>
<dbReference type="InterPro" id="IPR036390">
    <property type="entry name" value="WH_DNA-bd_sf"/>
</dbReference>
<evidence type="ECO:0008006" key="4">
    <source>
        <dbReference type="Google" id="ProtNLM"/>
    </source>
</evidence>
<gene>
    <name evidence="2" type="ORF">LK09_18470</name>
</gene>
<comment type="caution">
    <text evidence="2">The sequence shown here is derived from an EMBL/GenBank/DDBJ whole genome shotgun (WGS) entry which is preliminary data.</text>
</comment>
<organism evidence="2 3">
    <name type="scientific">Microbacterium mangrovi</name>
    <dbReference type="NCBI Taxonomy" id="1348253"/>
    <lineage>
        <taxon>Bacteria</taxon>
        <taxon>Bacillati</taxon>
        <taxon>Actinomycetota</taxon>
        <taxon>Actinomycetes</taxon>
        <taxon>Micrococcales</taxon>
        <taxon>Microbacteriaceae</taxon>
        <taxon>Microbacterium</taxon>
    </lineage>
</organism>
<dbReference type="SUPFAM" id="SSF53067">
    <property type="entry name" value="Actin-like ATPase domain"/>
    <property type="match status" value="1"/>
</dbReference>
<dbReference type="RefSeq" id="WP_039402857.1">
    <property type="nucleotide sequence ID" value="NZ_JTDK01000020.1"/>
</dbReference>
<evidence type="ECO:0000313" key="2">
    <source>
        <dbReference type="EMBL" id="KHK95660.1"/>
    </source>
</evidence>
<dbReference type="PANTHER" id="PTHR18964:SF149">
    <property type="entry name" value="BIFUNCTIONAL UDP-N-ACETYLGLUCOSAMINE 2-EPIMERASE_N-ACETYLMANNOSAMINE KINASE"/>
    <property type="match status" value="1"/>
</dbReference>
<evidence type="ECO:0000313" key="3">
    <source>
        <dbReference type="Proteomes" id="UP000031030"/>
    </source>
</evidence>